<organism evidence="1 2">
    <name type="scientific">Streptomyces phage Ibantik</name>
    <dbReference type="NCBI Taxonomy" id="2182397"/>
    <lineage>
        <taxon>Viruses</taxon>
        <taxon>Duplodnaviria</taxon>
        <taxon>Heunggongvirae</taxon>
        <taxon>Uroviricota</taxon>
        <taxon>Caudoviricetes</taxon>
        <taxon>Ibantikvirus</taxon>
        <taxon>Ibantikvirus ibantik</taxon>
    </lineage>
</organism>
<protein>
    <submittedName>
        <fullName evidence="1">Uncharacterized protein</fullName>
    </submittedName>
</protein>
<evidence type="ECO:0000313" key="2">
    <source>
        <dbReference type="Proteomes" id="UP000247188"/>
    </source>
</evidence>
<dbReference type="KEGG" id="vg:80019257"/>
<dbReference type="EMBL" id="MH155870">
    <property type="protein sequence ID" value="AWN05262.1"/>
    <property type="molecule type" value="Genomic_DNA"/>
</dbReference>
<dbReference type="Proteomes" id="UP000247188">
    <property type="component" value="Segment"/>
</dbReference>
<dbReference type="GeneID" id="80019257"/>
<proteinExistence type="predicted"/>
<name>A0A2U8UNQ6_9CAUD</name>
<dbReference type="RefSeq" id="YP_010754662.1">
    <property type="nucleotide sequence ID" value="NC_073462.1"/>
</dbReference>
<accession>A0A2U8UNQ6</accession>
<evidence type="ECO:0000313" key="1">
    <source>
        <dbReference type="EMBL" id="AWN05262.1"/>
    </source>
</evidence>
<gene>
    <name evidence="1" type="primary">38</name>
    <name evidence="1" type="ORF">SEA_IBANTIK_38</name>
</gene>
<sequence>MSNLDQTSPSSMREWMGNAHFMSQLNRSYSFPVSVYQENEDGSRALVRVEHPAA</sequence>
<keyword evidence="2" id="KW-1185">Reference proteome</keyword>
<reference evidence="2" key="1">
    <citation type="submission" date="2018-04" db="EMBL/GenBank/DDBJ databases">
        <authorList>
            <person name="Go L.Y."/>
            <person name="Mitchell J.A."/>
        </authorList>
    </citation>
    <scope>NUCLEOTIDE SEQUENCE [LARGE SCALE GENOMIC DNA]</scope>
</reference>